<comment type="similarity">
    <text evidence="2">Belongs to the class-V pyridoxal-phosphate-dependent aminotransferase family. NifS/IscS subfamily.</text>
</comment>
<dbReference type="PROSITE" id="PS00595">
    <property type="entry name" value="AA_TRANSFER_CLASS_5"/>
    <property type="match status" value="1"/>
</dbReference>
<keyword evidence="12" id="KW-0032">Aminotransferase</keyword>
<dbReference type="InterPro" id="IPR015424">
    <property type="entry name" value="PyrdxlP-dep_Trfase"/>
</dbReference>
<reference evidence="12 13" key="1">
    <citation type="submission" date="2010-07" db="EMBL/GenBank/DDBJ databases">
        <title>The draft genome of Paenibacillus curdlanolyticus YK9.</title>
        <authorList>
            <consortium name="US DOE Joint Genome Institute (JGI-PGF)"/>
            <person name="Lucas S."/>
            <person name="Copeland A."/>
            <person name="Lapidus A."/>
            <person name="Cheng J.-F."/>
            <person name="Bruce D."/>
            <person name="Goodwin L."/>
            <person name="Pitluck S."/>
            <person name="Land M.L."/>
            <person name="Hauser L."/>
            <person name="Chang Y.-J."/>
            <person name="Jeffries C."/>
            <person name="Anderson I.J."/>
            <person name="Johnson E."/>
            <person name="Loganathan U."/>
            <person name="Mulhopadhyay B."/>
            <person name="Kyrpides N."/>
            <person name="Woyke T.J."/>
        </authorList>
    </citation>
    <scope>NUCLEOTIDE SEQUENCE [LARGE SCALE GENOMIC DNA]</scope>
    <source>
        <strain evidence="12 13">YK9</strain>
    </source>
</reference>
<dbReference type="GO" id="GO:0031071">
    <property type="term" value="F:cysteine desulfurase activity"/>
    <property type="evidence" value="ECO:0007669"/>
    <property type="project" value="UniProtKB-EC"/>
</dbReference>
<keyword evidence="13" id="KW-1185">Reference proteome</keyword>
<evidence type="ECO:0000256" key="4">
    <source>
        <dbReference type="ARBA" id="ARBA00022679"/>
    </source>
</evidence>
<dbReference type="PANTHER" id="PTHR11601:SF34">
    <property type="entry name" value="CYSTEINE DESULFURASE"/>
    <property type="match status" value="1"/>
</dbReference>
<dbReference type="EC" id="2.8.1.7" evidence="3"/>
<evidence type="ECO:0000256" key="5">
    <source>
        <dbReference type="ARBA" id="ARBA00022723"/>
    </source>
</evidence>
<dbReference type="Gene3D" id="3.40.640.10">
    <property type="entry name" value="Type I PLP-dependent aspartate aminotransferase-like (Major domain)"/>
    <property type="match status" value="1"/>
</dbReference>
<evidence type="ECO:0000256" key="6">
    <source>
        <dbReference type="ARBA" id="ARBA00022898"/>
    </source>
</evidence>
<comment type="catalytic activity">
    <reaction evidence="9">
        <text>(sulfur carrier)-H + L-cysteine = (sulfur carrier)-SH + L-alanine</text>
        <dbReference type="Rhea" id="RHEA:43892"/>
        <dbReference type="Rhea" id="RHEA-COMP:14737"/>
        <dbReference type="Rhea" id="RHEA-COMP:14739"/>
        <dbReference type="ChEBI" id="CHEBI:29917"/>
        <dbReference type="ChEBI" id="CHEBI:35235"/>
        <dbReference type="ChEBI" id="CHEBI:57972"/>
        <dbReference type="ChEBI" id="CHEBI:64428"/>
        <dbReference type="EC" id="2.8.1.7"/>
    </reaction>
</comment>
<dbReference type="PANTHER" id="PTHR11601">
    <property type="entry name" value="CYSTEINE DESULFURYLASE FAMILY MEMBER"/>
    <property type="match status" value="1"/>
</dbReference>
<dbReference type="STRING" id="717606.PaecuDRAFT_3891"/>
<dbReference type="EMBL" id="AEDD01000011">
    <property type="protein sequence ID" value="EFM09354.1"/>
    <property type="molecule type" value="Genomic_DNA"/>
</dbReference>
<proteinExistence type="inferred from homology"/>
<dbReference type="GO" id="GO:0051536">
    <property type="term" value="F:iron-sulfur cluster binding"/>
    <property type="evidence" value="ECO:0007669"/>
    <property type="project" value="UniProtKB-KW"/>
</dbReference>
<name>E0IE00_9BACL</name>
<keyword evidence="7" id="KW-0408">Iron</keyword>
<dbReference type="GO" id="GO:0046872">
    <property type="term" value="F:metal ion binding"/>
    <property type="evidence" value="ECO:0007669"/>
    <property type="project" value="UniProtKB-KW"/>
</dbReference>
<dbReference type="InterPro" id="IPR015422">
    <property type="entry name" value="PyrdxlP-dep_Trfase_small"/>
</dbReference>
<dbReference type="SUPFAM" id="SSF53383">
    <property type="entry name" value="PLP-dependent transferases"/>
    <property type="match status" value="1"/>
</dbReference>
<keyword evidence="4 12" id="KW-0808">Transferase</keyword>
<protein>
    <recommendedName>
        <fullName evidence="3">cysteine desulfurase</fullName>
        <ecNumber evidence="3">2.8.1.7</ecNumber>
    </recommendedName>
</protein>
<dbReference type="AlphaFoldDB" id="E0IE00"/>
<dbReference type="InterPro" id="IPR020578">
    <property type="entry name" value="Aminotrans_V_PyrdxlP_BS"/>
</dbReference>
<accession>E0IE00</accession>
<keyword evidence="5" id="KW-0479">Metal-binding</keyword>
<evidence type="ECO:0000259" key="11">
    <source>
        <dbReference type="Pfam" id="PF00266"/>
    </source>
</evidence>
<evidence type="ECO:0000256" key="9">
    <source>
        <dbReference type="ARBA" id="ARBA00050776"/>
    </source>
</evidence>
<evidence type="ECO:0000313" key="12">
    <source>
        <dbReference type="EMBL" id="EFM09354.1"/>
    </source>
</evidence>
<evidence type="ECO:0000256" key="7">
    <source>
        <dbReference type="ARBA" id="ARBA00023004"/>
    </source>
</evidence>
<keyword evidence="8" id="KW-0411">Iron-sulfur</keyword>
<evidence type="ECO:0000256" key="2">
    <source>
        <dbReference type="ARBA" id="ARBA00006490"/>
    </source>
</evidence>
<dbReference type="Gene3D" id="3.90.1150.10">
    <property type="entry name" value="Aspartate Aminotransferase, domain 1"/>
    <property type="match status" value="1"/>
</dbReference>
<dbReference type="Pfam" id="PF00266">
    <property type="entry name" value="Aminotran_5"/>
    <property type="match status" value="1"/>
</dbReference>
<organism evidence="12 13">
    <name type="scientific">Paenibacillus curdlanolyticus YK9</name>
    <dbReference type="NCBI Taxonomy" id="717606"/>
    <lineage>
        <taxon>Bacteria</taxon>
        <taxon>Bacillati</taxon>
        <taxon>Bacillota</taxon>
        <taxon>Bacilli</taxon>
        <taxon>Bacillales</taxon>
        <taxon>Paenibacillaceae</taxon>
        <taxon>Paenibacillus</taxon>
    </lineage>
</organism>
<dbReference type="RefSeq" id="WP_006039877.1">
    <property type="nucleotide sequence ID" value="NZ_AEDD01000011.1"/>
</dbReference>
<dbReference type="Gene3D" id="1.10.260.50">
    <property type="match status" value="1"/>
</dbReference>
<dbReference type="InterPro" id="IPR000192">
    <property type="entry name" value="Aminotrans_V_dom"/>
</dbReference>
<dbReference type="GO" id="GO:0008483">
    <property type="term" value="F:transaminase activity"/>
    <property type="evidence" value="ECO:0007669"/>
    <property type="project" value="UniProtKB-KW"/>
</dbReference>
<evidence type="ECO:0000313" key="13">
    <source>
        <dbReference type="Proteomes" id="UP000005387"/>
    </source>
</evidence>
<dbReference type="FunFam" id="3.40.640.10:FF:000084">
    <property type="entry name" value="IscS-like cysteine desulfurase"/>
    <property type="match status" value="1"/>
</dbReference>
<dbReference type="Proteomes" id="UP000005387">
    <property type="component" value="Unassembled WGS sequence"/>
</dbReference>
<gene>
    <name evidence="12" type="ORF">PaecuDRAFT_3891</name>
</gene>
<evidence type="ECO:0000256" key="3">
    <source>
        <dbReference type="ARBA" id="ARBA00012239"/>
    </source>
</evidence>
<dbReference type="eggNOG" id="COG1104">
    <property type="taxonomic scope" value="Bacteria"/>
</dbReference>
<dbReference type="NCBIfam" id="NF002806">
    <property type="entry name" value="PRK02948.1"/>
    <property type="match status" value="1"/>
</dbReference>
<dbReference type="OrthoDB" id="9808002at2"/>
<evidence type="ECO:0000256" key="10">
    <source>
        <dbReference type="RuleBase" id="RU004504"/>
    </source>
</evidence>
<sequence length="381" mass="40493">MNNYYFDHAATTPMRPEVASAMLAVMMEGPGNASSMHRYGRAARQHLNRARDMVAKLLGAKPSELIFTSGGTESDNLAIIGAARAMRARGKNHIITSAAEHHAVLHTCRALEQEGFQLTELPVDEYGQLSVAVVCEALTEQTGLVSVMYANNETGTLQPIADIGRAVQARGALFHVDAVQALGAVPINLTQLPVDLMSFSAHKINGPQGVGALYASAGAGLSAVQHGGSQERKRRAGTENVAGIVGFAAALEAAAQTMQERKLLADKLRLQWIARMQAATDGQVAVNGHPTDHLSHIVNISFLGIDTETMLMNLDMAGIAASGGSACTSGSLERSHVLTAMGLPHERLMTAIRFSFGIGNTGEELDEAGQIVETIVRRIRR</sequence>
<dbReference type="InterPro" id="IPR015421">
    <property type="entry name" value="PyrdxlP-dep_Trfase_major"/>
</dbReference>
<dbReference type="PIRSF" id="PIRSF005572">
    <property type="entry name" value="NifS"/>
    <property type="match status" value="1"/>
</dbReference>
<keyword evidence="6" id="KW-0663">Pyridoxal phosphate</keyword>
<feature type="domain" description="Aminotransferase class V" evidence="11">
    <location>
        <begin position="5"/>
        <end position="366"/>
    </location>
</feature>
<evidence type="ECO:0000256" key="8">
    <source>
        <dbReference type="ARBA" id="ARBA00023014"/>
    </source>
</evidence>
<comment type="cofactor">
    <cofactor evidence="1 10">
        <name>pyridoxal 5'-phosphate</name>
        <dbReference type="ChEBI" id="CHEBI:597326"/>
    </cofactor>
</comment>
<dbReference type="InterPro" id="IPR016454">
    <property type="entry name" value="Cysteine_dSase"/>
</dbReference>
<evidence type="ECO:0000256" key="1">
    <source>
        <dbReference type="ARBA" id="ARBA00001933"/>
    </source>
</evidence>